<keyword evidence="2 4" id="KW-0238">DNA-binding</keyword>
<dbReference type="EMBL" id="FWFW01000002">
    <property type="protein sequence ID" value="SLN25868.1"/>
    <property type="molecule type" value="Genomic_DNA"/>
</dbReference>
<dbReference type="AlphaFoldDB" id="A0A1Y5RUL3"/>
<name>A0A1Y5RUL3_9RHOB</name>
<dbReference type="InterPro" id="IPR041483">
    <property type="entry name" value="TetR_C_34"/>
</dbReference>
<dbReference type="STRING" id="658057.SAMN04488032_102130"/>
<dbReference type="PROSITE" id="PS50977">
    <property type="entry name" value="HTH_TETR_2"/>
    <property type="match status" value="1"/>
</dbReference>
<keyword evidence="7" id="KW-1185">Reference proteome</keyword>
<dbReference type="RefSeq" id="WP_085847842.1">
    <property type="nucleotide sequence ID" value="NZ_FNZV01000002.1"/>
</dbReference>
<evidence type="ECO:0000313" key="7">
    <source>
        <dbReference type="Proteomes" id="UP000193307"/>
    </source>
</evidence>
<dbReference type="PANTHER" id="PTHR30055:SF234">
    <property type="entry name" value="HTH-TYPE TRANSCRIPTIONAL REGULATOR BETI"/>
    <property type="match status" value="1"/>
</dbReference>
<evidence type="ECO:0000256" key="1">
    <source>
        <dbReference type="ARBA" id="ARBA00023015"/>
    </source>
</evidence>
<evidence type="ECO:0000256" key="3">
    <source>
        <dbReference type="ARBA" id="ARBA00023163"/>
    </source>
</evidence>
<dbReference type="PRINTS" id="PR00455">
    <property type="entry name" value="HTHTETR"/>
</dbReference>
<dbReference type="SUPFAM" id="SSF46689">
    <property type="entry name" value="Homeodomain-like"/>
    <property type="match status" value="1"/>
</dbReference>
<dbReference type="GO" id="GO:0003700">
    <property type="term" value="F:DNA-binding transcription factor activity"/>
    <property type="evidence" value="ECO:0007669"/>
    <property type="project" value="TreeGrafter"/>
</dbReference>
<evidence type="ECO:0000313" key="6">
    <source>
        <dbReference type="EMBL" id="SLN25868.1"/>
    </source>
</evidence>
<dbReference type="Proteomes" id="UP000193307">
    <property type="component" value="Unassembled WGS sequence"/>
</dbReference>
<dbReference type="Pfam" id="PF17929">
    <property type="entry name" value="TetR_C_34"/>
    <property type="match status" value="1"/>
</dbReference>
<keyword evidence="1" id="KW-0805">Transcription regulation</keyword>
<dbReference type="InterPro" id="IPR009057">
    <property type="entry name" value="Homeodomain-like_sf"/>
</dbReference>
<dbReference type="Gene3D" id="1.10.357.10">
    <property type="entry name" value="Tetracycline Repressor, domain 2"/>
    <property type="match status" value="1"/>
</dbReference>
<accession>A0A1Y5RUL3</accession>
<dbReference type="InterPro" id="IPR001647">
    <property type="entry name" value="HTH_TetR"/>
</dbReference>
<organism evidence="6 7">
    <name type="scientific">Pacificibacter marinus</name>
    <dbReference type="NCBI Taxonomy" id="658057"/>
    <lineage>
        <taxon>Bacteria</taxon>
        <taxon>Pseudomonadati</taxon>
        <taxon>Pseudomonadota</taxon>
        <taxon>Alphaproteobacteria</taxon>
        <taxon>Rhodobacterales</taxon>
        <taxon>Roseobacteraceae</taxon>
        <taxon>Pacificibacter</taxon>
    </lineage>
</organism>
<keyword evidence="3" id="KW-0804">Transcription</keyword>
<evidence type="ECO:0000256" key="2">
    <source>
        <dbReference type="ARBA" id="ARBA00023125"/>
    </source>
</evidence>
<protein>
    <submittedName>
        <fullName evidence="6">DNA-binding transcriptional repressor AcrR</fullName>
    </submittedName>
</protein>
<feature type="DNA-binding region" description="H-T-H motif" evidence="4">
    <location>
        <begin position="40"/>
        <end position="59"/>
    </location>
</feature>
<proteinExistence type="predicted"/>
<evidence type="ECO:0000256" key="4">
    <source>
        <dbReference type="PROSITE-ProRule" id="PRU00335"/>
    </source>
</evidence>
<dbReference type="OrthoDB" id="7873906at2"/>
<dbReference type="InterPro" id="IPR050109">
    <property type="entry name" value="HTH-type_TetR-like_transc_reg"/>
</dbReference>
<gene>
    <name evidence="6" type="ORF">PAM7971_00958</name>
</gene>
<sequence length="213" mass="23644">MSLMENSKRAFDEATNASQIEKILEGACKLIDETGFSNFSMSELARRVELAKGAIYLFAETKEELFAEIYLKSLEAYISIVMPHAAMDTALTAEMLIAAKEVPLFLPLLARFTTTIEPTLPRDGLIETKRQVAVQMERFAARLIKTRGLEHERAMDLAQALFVALQGASHLAAEKPEHFEGLPDDVKALYSLTDFDEAFARVARMILRGAASS</sequence>
<feature type="domain" description="HTH tetR-type" evidence="5">
    <location>
        <begin position="17"/>
        <end position="77"/>
    </location>
</feature>
<dbReference type="GO" id="GO:0000976">
    <property type="term" value="F:transcription cis-regulatory region binding"/>
    <property type="evidence" value="ECO:0007669"/>
    <property type="project" value="TreeGrafter"/>
</dbReference>
<dbReference type="PANTHER" id="PTHR30055">
    <property type="entry name" value="HTH-TYPE TRANSCRIPTIONAL REGULATOR RUTR"/>
    <property type="match status" value="1"/>
</dbReference>
<reference evidence="6 7" key="1">
    <citation type="submission" date="2017-03" db="EMBL/GenBank/DDBJ databases">
        <authorList>
            <person name="Afonso C.L."/>
            <person name="Miller P.J."/>
            <person name="Scott M.A."/>
            <person name="Spackman E."/>
            <person name="Goraichik I."/>
            <person name="Dimitrov K.M."/>
            <person name="Suarez D.L."/>
            <person name="Swayne D.E."/>
        </authorList>
    </citation>
    <scope>NUCLEOTIDE SEQUENCE [LARGE SCALE GENOMIC DNA]</scope>
    <source>
        <strain evidence="6 7">CECT 7971</strain>
    </source>
</reference>
<evidence type="ECO:0000259" key="5">
    <source>
        <dbReference type="PROSITE" id="PS50977"/>
    </source>
</evidence>
<dbReference type="Pfam" id="PF00440">
    <property type="entry name" value="TetR_N"/>
    <property type="match status" value="1"/>
</dbReference>